<dbReference type="GO" id="GO:0030267">
    <property type="term" value="F:glyoxylate reductase (NADPH) activity"/>
    <property type="evidence" value="ECO:0007669"/>
    <property type="project" value="TreeGrafter"/>
</dbReference>
<dbReference type="InterPro" id="IPR006140">
    <property type="entry name" value="D-isomer_DH_NAD-bd"/>
</dbReference>
<evidence type="ECO:0000259" key="5">
    <source>
        <dbReference type="Pfam" id="PF00389"/>
    </source>
</evidence>
<gene>
    <name evidence="7" type="ORF">SAMN04489716_0737</name>
</gene>
<keyword evidence="3" id="KW-0520">NAD</keyword>
<evidence type="ECO:0000256" key="3">
    <source>
        <dbReference type="ARBA" id="ARBA00023027"/>
    </source>
</evidence>
<dbReference type="InterPro" id="IPR036291">
    <property type="entry name" value="NAD(P)-bd_dom_sf"/>
</dbReference>
<dbReference type="InterPro" id="IPR029753">
    <property type="entry name" value="D-isomer_DH_CS"/>
</dbReference>
<evidence type="ECO:0000313" key="7">
    <source>
        <dbReference type="EMBL" id="SDS41724.1"/>
    </source>
</evidence>
<organism evidence="7 8">
    <name type="scientific">Actinoplanes derwentensis</name>
    <dbReference type="NCBI Taxonomy" id="113562"/>
    <lineage>
        <taxon>Bacteria</taxon>
        <taxon>Bacillati</taxon>
        <taxon>Actinomycetota</taxon>
        <taxon>Actinomycetes</taxon>
        <taxon>Micromonosporales</taxon>
        <taxon>Micromonosporaceae</taxon>
        <taxon>Actinoplanes</taxon>
    </lineage>
</organism>
<evidence type="ECO:0000256" key="1">
    <source>
        <dbReference type="ARBA" id="ARBA00005854"/>
    </source>
</evidence>
<reference evidence="7 8" key="1">
    <citation type="submission" date="2016-10" db="EMBL/GenBank/DDBJ databases">
        <authorList>
            <person name="de Groot N.N."/>
        </authorList>
    </citation>
    <scope>NUCLEOTIDE SEQUENCE [LARGE SCALE GENOMIC DNA]</scope>
    <source>
        <strain evidence="7 8">DSM 43941</strain>
    </source>
</reference>
<feature type="domain" description="D-isomer specific 2-hydroxyacid dehydrogenase NAD-binding" evidence="6">
    <location>
        <begin position="111"/>
        <end position="286"/>
    </location>
</feature>
<dbReference type="Pfam" id="PF02826">
    <property type="entry name" value="2-Hacid_dh_C"/>
    <property type="match status" value="1"/>
</dbReference>
<dbReference type="EMBL" id="LT629758">
    <property type="protein sequence ID" value="SDS41724.1"/>
    <property type="molecule type" value="Genomic_DNA"/>
</dbReference>
<dbReference type="AlphaFoldDB" id="A0A1H1S135"/>
<protein>
    <submittedName>
        <fullName evidence="7">D-3-phosphoglycerate dehydrogenase</fullName>
    </submittedName>
</protein>
<dbReference type="InterPro" id="IPR006139">
    <property type="entry name" value="D-isomer_2_OHA_DH_cat_dom"/>
</dbReference>
<dbReference type="OrthoDB" id="117809at2"/>
<evidence type="ECO:0000256" key="4">
    <source>
        <dbReference type="RuleBase" id="RU003719"/>
    </source>
</evidence>
<dbReference type="RefSeq" id="WP_092541562.1">
    <property type="nucleotide sequence ID" value="NZ_BOMJ01000016.1"/>
</dbReference>
<dbReference type="GO" id="GO:0005829">
    <property type="term" value="C:cytosol"/>
    <property type="evidence" value="ECO:0007669"/>
    <property type="project" value="TreeGrafter"/>
</dbReference>
<dbReference type="Gene3D" id="3.40.50.720">
    <property type="entry name" value="NAD(P)-binding Rossmann-like Domain"/>
    <property type="match status" value="2"/>
</dbReference>
<keyword evidence="8" id="KW-1185">Reference proteome</keyword>
<dbReference type="STRING" id="113562.SAMN04489716_0737"/>
<dbReference type="PANTHER" id="PTHR10996">
    <property type="entry name" value="2-HYDROXYACID DEHYDROGENASE-RELATED"/>
    <property type="match status" value="1"/>
</dbReference>
<keyword evidence="2 4" id="KW-0560">Oxidoreductase</keyword>
<dbReference type="PANTHER" id="PTHR10996:SF178">
    <property type="entry name" value="2-HYDROXYACID DEHYDROGENASE YGL185C-RELATED"/>
    <property type="match status" value="1"/>
</dbReference>
<dbReference type="SUPFAM" id="SSF52283">
    <property type="entry name" value="Formate/glycerate dehydrogenase catalytic domain-like"/>
    <property type="match status" value="1"/>
</dbReference>
<dbReference type="PROSITE" id="PS00670">
    <property type="entry name" value="D_2_HYDROXYACID_DH_2"/>
    <property type="match status" value="1"/>
</dbReference>
<dbReference type="GO" id="GO:0016618">
    <property type="term" value="F:hydroxypyruvate reductase [NAD(P)H] activity"/>
    <property type="evidence" value="ECO:0007669"/>
    <property type="project" value="TreeGrafter"/>
</dbReference>
<comment type="similarity">
    <text evidence="1 4">Belongs to the D-isomer specific 2-hydroxyacid dehydrogenase family.</text>
</comment>
<dbReference type="Proteomes" id="UP000198688">
    <property type="component" value="Chromosome I"/>
</dbReference>
<dbReference type="SUPFAM" id="SSF51735">
    <property type="entry name" value="NAD(P)-binding Rossmann-fold domains"/>
    <property type="match status" value="1"/>
</dbReference>
<evidence type="ECO:0000313" key="8">
    <source>
        <dbReference type="Proteomes" id="UP000198688"/>
    </source>
</evidence>
<sequence>MKTVFVVLPNVLENEAAAEKLHQAFDRIVVASERSVAVSELVDLGSSVDAAVVGVKERIDASVLDKLPNLRAIGSVSAGTDHIDVPAVQSRGVKLVTSGNANSQSVAEHALAMILCIVKRLREGHAASLSGADRAGMVNAPHEFRGMNVGILGAGATAQALLRLLQPFGVNVLVWTRNPASHPEILEYGAENSGLDKIFGTCNVVSIHLPLTDETRRMVDGRLLDKLPKNACVVNVARKDIFDLGQLTETMVDRPDLSLAVDDFGLAGEDFVSRLGDRFLVTPHVAGVTVEAERAMQNIVVDGVIRTFE</sequence>
<evidence type="ECO:0000256" key="2">
    <source>
        <dbReference type="ARBA" id="ARBA00023002"/>
    </source>
</evidence>
<dbReference type="Pfam" id="PF00389">
    <property type="entry name" value="2-Hacid_dh"/>
    <property type="match status" value="1"/>
</dbReference>
<feature type="domain" description="D-isomer specific 2-hydroxyacid dehydrogenase catalytic" evidence="5">
    <location>
        <begin position="15"/>
        <end position="306"/>
    </location>
</feature>
<evidence type="ECO:0000259" key="6">
    <source>
        <dbReference type="Pfam" id="PF02826"/>
    </source>
</evidence>
<name>A0A1H1S135_9ACTN</name>
<proteinExistence type="inferred from homology"/>
<accession>A0A1H1S135</accession>
<dbReference type="InterPro" id="IPR050223">
    <property type="entry name" value="D-isomer_2-hydroxyacid_DH"/>
</dbReference>
<dbReference type="GO" id="GO:0051287">
    <property type="term" value="F:NAD binding"/>
    <property type="evidence" value="ECO:0007669"/>
    <property type="project" value="InterPro"/>
</dbReference>